<dbReference type="PANTHER" id="PTHR36374">
    <property type="entry name" value="OS01G0969000 PROTEIN"/>
    <property type="match status" value="1"/>
</dbReference>
<name>A0A9I9D3W7_CUCME</name>
<sequence length="101" mass="11538">MAENKEHIIQNPKLPSFVLNNNRQKVVDQKKEETNPPEKPDVVTIPASGVVSPPPVKAEFKFPGKFSHPAVLWPLSALGGFLIIWWAWQKWRPDDDETKKK</sequence>
<feature type="region of interest" description="Disordered" evidence="1">
    <location>
        <begin position="28"/>
        <end position="48"/>
    </location>
</feature>
<dbReference type="GO" id="GO:0009507">
    <property type="term" value="C:chloroplast"/>
    <property type="evidence" value="ECO:0007669"/>
    <property type="project" value="TreeGrafter"/>
</dbReference>
<accession>A0A9I9D3W7</accession>
<keyword evidence="2" id="KW-1133">Transmembrane helix</keyword>
<proteinExistence type="predicted"/>
<dbReference type="EnsemblPlants" id="MELO3C012374.2.1">
    <property type="protein sequence ID" value="MELO3C012374.2.1"/>
    <property type="gene ID" value="MELO3C012374.2"/>
</dbReference>
<evidence type="ECO:0000256" key="2">
    <source>
        <dbReference type="SAM" id="Phobius"/>
    </source>
</evidence>
<dbReference type="AlphaFoldDB" id="A0A9I9D3W7"/>
<feature type="transmembrane region" description="Helical" evidence="2">
    <location>
        <begin position="70"/>
        <end position="88"/>
    </location>
</feature>
<evidence type="ECO:0000313" key="3">
    <source>
        <dbReference type="EnsemblPlants" id="MELO3C012374.2.1"/>
    </source>
</evidence>
<organism evidence="3">
    <name type="scientific">Cucumis melo</name>
    <name type="common">Muskmelon</name>
    <dbReference type="NCBI Taxonomy" id="3656"/>
    <lineage>
        <taxon>Eukaryota</taxon>
        <taxon>Viridiplantae</taxon>
        <taxon>Streptophyta</taxon>
        <taxon>Embryophyta</taxon>
        <taxon>Tracheophyta</taxon>
        <taxon>Spermatophyta</taxon>
        <taxon>Magnoliopsida</taxon>
        <taxon>eudicotyledons</taxon>
        <taxon>Gunneridae</taxon>
        <taxon>Pentapetalae</taxon>
        <taxon>rosids</taxon>
        <taxon>fabids</taxon>
        <taxon>Cucurbitales</taxon>
        <taxon>Cucurbitaceae</taxon>
        <taxon>Benincaseae</taxon>
        <taxon>Cucumis</taxon>
    </lineage>
</organism>
<keyword evidence="2" id="KW-0812">Transmembrane</keyword>
<dbReference type="Gramene" id="MELO3C012374.2.1">
    <property type="protein sequence ID" value="MELO3C012374.2.1"/>
    <property type="gene ID" value="MELO3C012374.2"/>
</dbReference>
<dbReference type="PANTHER" id="PTHR36374:SF1">
    <property type="entry name" value="OS01G0969000 PROTEIN"/>
    <property type="match status" value="1"/>
</dbReference>
<evidence type="ECO:0000256" key="1">
    <source>
        <dbReference type="SAM" id="MobiDB-lite"/>
    </source>
</evidence>
<reference evidence="3" key="1">
    <citation type="submission" date="2023-03" db="UniProtKB">
        <authorList>
            <consortium name="EnsemblPlants"/>
        </authorList>
    </citation>
    <scope>IDENTIFICATION</scope>
</reference>
<feature type="compositionally biased region" description="Basic and acidic residues" evidence="1">
    <location>
        <begin position="28"/>
        <end position="41"/>
    </location>
</feature>
<protein>
    <submittedName>
        <fullName evidence="3">Uncharacterized protein</fullName>
    </submittedName>
</protein>
<keyword evidence="2" id="KW-0472">Membrane</keyword>